<dbReference type="Proteomes" id="UP000036851">
    <property type="component" value="Unassembled WGS sequence"/>
</dbReference>
<evidence type="ECO:0000313" key="1">
    <source>
        <dbReference type="EMBL" id="KOC88026.1"/>
    </source>
</evidence>
<keyword evidence="4" id="KW-1185">Reference proteome</keyword>
<dbReference type="PATRIC" id="fig|1560201.3.peg.1283"/>
<dbReference type="GO" id="GO:0003723">
    <property type="term" value="F:RNA binding"/>
    <property type="evidence" value="ECO:0007669"/>
    <property type="project" value="InterPro"/>
</dbReference>
<evidence type="ECO:0000313" key="4">
    <source>
        <dbReference type="Proteomes" id="UP000037088"/>
    </source>
</evidence>
<evidence type="ECO:0000313" key="2">
    <source>
        <dbReference type="EMBL" id="KOC91388.1"/>
    </source>
</evidence>
<reference evidence="3 4" key="1">
    <citation type="journal article" date="2015" name="Int. J. Syst. Evol. Microbiol.">
        <title>Erwinia iniecta sp. nov., isolated from Russian wheat aphids (Diuraphis noxia).</title>
        <authorList>
            <person name="Campillo T."/>
            <person name="Luna E."/>
            <person name="Portier P."/>
            <person name="Fischer-Le Saux M."/>
            <person name="Lapitan N."/>
            <person name="Tisserat N.A."/>
            <person name="Leach J.E."/>
        </authorList>
    </citation>
    <scope>NUCLEOTIDE SEQUENCE [LARGE SCALE GENOMIC DNA]</scope>
    <source>
        <strain evidence="2 4">B120</strain>
        <strain evidence="1 3">B149</strain>
    </source>
</reference>
<proteinExistence type="predicted"/>
<dbReference type="InterPro" id="IPR018669">
    <property type="entry name" value="Toxin_HigB"/>
</dbReference>
<dbReference type="EMBL" id="JRXF01000054">
    <property type="protein sequence ID" value="KOC88026.1"/>
    <property type="molecule type" value="Genomic_DNA"/>
</dbReference>
<protein>
    <submittedName>
        <fullName evidence="1">Uncharacterized protein</fullName>
    </submittedName>
</protein>
<dbReference type="Proteomes" id="UP000037088">
    <property type="component" value="Unassembled WGS sequence"/>
</dbReference>
<dbReference type="OrthoDB" id="6624861at2"/>
<comment type="caution">
    <text evidence="1">The sequence shown here is derived from an EMBL/GenBank/DDBJ whole genome shotgun (WGS) entry which is preliminary data.</text>
</comment>
<dbReference type="GO" id="GO:0004519">
    <property type="term" value="F:endonuclease activity"/>
    <property type="evidence" value="ECO:0007669"/>
    <property type="project" value="InterPro"/>
</dbReference>
<accession>A0A0L7SYJ3</accession>
<dbReference type="AlphaFoldDB" id="A0A0L7SYJ3"/>
<dbReference type="GO" id="GO:0110001">
    <property type="term" value="C:toxin-antitoxin complex"/>
    <property type="evidence" value="ECO:0007669"/>
    <property type="project" value="InterPro"/>
</dbReference>
<organism evidence="1 3">
    <name type="scientific">Winslowiella iniecta</name>
    <dbReference type="NCBI Taxonomy" id="1560201"/>
    <lineage>
        <taxon>Bacteria</taxon>
        <taxon>Pseudomonadati</taxon>
        <taxon>Pseudomonadota</taxon>
        <taxon>Gammaproteobacteria</taxon>
        <taxon>Enterobacterales</taxon>
        <taxon>Erwiniaceae</taxon>
        <taxon>Winslowiella</taxon>
    </lineage>
</organism>
<dbReference type="Pfam" id="PF09907">
    <property type="entry name" value="HigB_toxin"/>
    <property type="match status" value="1"/>
</dbReference>
<gene>
    <name evidence="2" type="ORF">NG42_06010</name>
    <name evidence="1" type="ORF">NG43_20905</name>
</gene>
<dbReference type="STRING" id="1560201.NG42_06010"/>
<evidence type="ECO:0000313" key="3">
    <source>
        <dbReference type="Proteomes" id="UP000036851"/>
    </source>
</evidence>
<dbReference type="RefSeq" id="WP_052898362.1">
    <property type="nucleotide sequence ID" value="NZ_JRXE01000006.1"/>
</dbReference>
<dbReference type="EMBL" id="JRXE01000006">
    <property type="protein sequence ID" value="KOC91388.1"/>
    <property type="molecule type" value="Genomic_DNA"/>
</dbReference>
<name>A0A0L7SYJ3_9GAMM</name>
<sequence>MRLCGRNHLDELKKTTPACIVWINAWAAELDSVVWKSVHDVMNQFPNASSVDGRSFIFKVDGSNIAVETIIDFNMLLVLITSTKVM</sequence>